<protein>
    <submittedName>
        <fullName evidence="4">Response regulator receiver domain-containing protein</fullName>
    </submittedName>
</protein>
<dbReference type="PROSITE" id="PS50110">
    <property type="entry name" value="RESPONSE_REGULATORY"/>
    <property type="match status" value="1"/>
</dbReference>
<evidence type="ECO:0000256" key="2">
    <source>
        <dbReference type="PROSITE-ProRule" id="PRU00169"/>
    </source>
</evidence>
<dbReference type="Proteomes" id="UP000248790">
    <property type="component" value="Unassembled WGS sequence"/>
</dbReference>
<dbReference type="InterPro" id="IPR011006">
    <property type="entry name" value="CheY-like_superfamily"/>
</dbReference>
<dbReference type="InterPro" id="IPR001789">
    <property type="entry name" value="Sig_transdc_resp-reg_receiver"/>
</dbReference>
<keyword evidence="5" id="KW-1185">Reference proteome</keyword>
<dbReference type="CDD" id="cd00156">
    <property type="entry name" value="REC"/>
    <property type="match status" value="1"/>
</dbReference>
<feature type="domain" description="Response regulatory" evidence="3">
    <location>
        <begin position="22"/>
        <end position="136"/>
    </location>
</feature>
<evidence type="ECO:0000259" key="3">
    <source>
        <dbReference type="PROSITE" id="PS50110"/>
    </source>
</evidence>
<dbReference type="EMBL" id="QLMC01000004">
    <property type="protein sequence ID" value="RAJ95985.1"/>
    <property type="molecule type" value="Genomic_DNA"/>
</dbReference>
<evidence type="ECO:0000313" key="4">
    <source>
        <dbReference type="EMBL" id="RAJ95985.1"/>
    </source>
</evidence>
<feature type="modified residue" description="4-aspartylphosphate" evidence="2">
    <location>
        <position position="71"/>
    </location>
</feature>
<proteinExistence type="predicted"/>
<dbReference type="Pfam" id="PF00072">
    <property type="entry name" value="Response_reg"/>
    <property type="match status" value="1"/>
</dbReference>
<dbReference type="PANTHER" id="PTHR44591">
    <property type="entry name" value="STRESS RESPONSE REGULATOR PROTEIN 1"/>
    <property type="match status" value="1"/>
</dbReference>
<keyword evidence="1 2" id="KW-0597">Phosphoprotein</keyword>
<dbReference type="GO" id="GO:0000160">
    <property type="term" value="P:phosphorelay signal transduction system"/>
    <property type="evidence" value="ECO:0007669"/>
    <property type="project" value="InterPro"/>
</dbReference>
<reference evidence="4 5" key="1">
    <citation type="submission" date="2018-06" db="EMBL/GenBank/DDBJ databases">
        <title>Genomic Encyclopedia of Archaeal and Bacterial Type Strains, Phase II (KMG-II): from individual species to whole genera.</title>
        <authorList>
            <person name="Goeker M."/>
        </authorList>
    </citation>
    <scope>NUCLEOTIDE SEQUENCE [LARGE SCALE GENOMIC DNA]</scope>
    <source>
        <strain evidence="4 5">DSM 21851</strain>
    </source>
</reference>
<gene>
    <name evidence="4" type="ORF">LX87_03735</name>
</gene>
<sequence>MRGWQTGSQYKPVISNMMNTKRVLIVDDEADICLLLSGLLMRMGYQPTCANFLEEGRQRLAQQTYDAVFLDLSLPDGVGFELLSHIRNMADKTKVIMISAFDGIAERKRASQEGADYFIGKPFNRKTIEQALQYIQV</sequence>
<accession>A0A327WX14</accession>
<organism evidence="4 5">
    <name type="scientific">Larkinella arboricola</name>
    <dbReference type="NCBI Taxonomy" id="643671"/>
    <lineage>
        <taxon>Bacteria</taxon>
        <taxon>Pseudomonadati</taxon>
        <taxon>Bacteroidota</taxon>
        <taxon>Cytophagia</taxon>
        <taxon>Cytophagales</taxon>
        <taxon>Spirosomataceae</taxon>
        <taxon>Larkinella</taxon>
    </lineage>
</organism>
<dbReference type="Gene3D" id="3.40.50.2300">
    <property type="match status" value="1"/>
</dbReference>
<dbReference type="InterPro" id="IPR050595">
    <property type="entry name" value="Bact_response_regulator"/>
</dbReference>
<comment type="caution">
    <text evidence="4">The sequence shown here is derived from an EMBL/GenBank/DDBJ whole genome shotgun (WGS) entry which is preliminary data.</text>
</comment>
<evidence type="ECO:0000256" key="1">
    <source>
        <dbReference type="ARBA" id="ARBA00022553"/>
    </source>
</evidence>
<evidence type="ECO:0000313" key="5">
    <source>
        <dbReference type="Proteomes" id="UP000248790"/>
    </source>
</evidence>
<name>A0A327WX14_LARAB</name>
<dbReference type="PANTHER" id="PTHR44591:SF3">
    <property type="entry name" value="RESPONSE REGULATORY DOMAIN-CONTAINING PROTEIN"/>
    <property type="match status" value="1"/>
</dbReference>
<dbReference type="SMART" id="SM00448">
    <property type="entry name" value="REC"/>
    <property type="match status" value="1"/>
</dbReference>
<dbReference type="AlphaFoldDB" id="A0A327WX14"/>
<dbReference type="SUPFAM" id="SSF52172">
    <property type="entry name" value="CheY-like"/>
    <property type="match status" value="1"/>
</dbReference>